<evidence type="ECO:0000256" key="1">
    <source>
        <dbReference type="ARBA" id="ARBA00004651"/>
    </source>
</evidence>
<evidence type="ECO:0000256" key="2">
    <source>
        <dbReference type="ARBA" id="ARBA00009784"/>
    </source>
</evidence>
<keyword evidence="5 7" id="KW-1133">Transmembrane helix</keyword>
<dbReference type="RefSeq" id="WP_109093109.1">
    <property type="nucleotide sequence ID" value="NZ_QETB01000001.1"/>
</dbReference>
<dbReference type="AlphaFoldDB" id="A0A2V1KFP7"/>
<reference evidence="9" key="1">
    <citation type="submission" date="2018-05" db="EMBL/GenBank/DDBJ databases">
        <authorList>
            <person name="Li Y."/>
        </authorList>
    </citation>
    <scope>NUCLEOTIDE SEQUENCE [LARGE SCALE GENOMIC DNA]</scope>
    <source>
        <strain evidence="9">sk1b4</strain>
    </source>
</reference>
<evidence type="ECO:0000256" key="3">
    <source>
        <dbReference type="ARBA" id="ARBA00022475"/>
    </source>
</evidence>
<dbReference type="Pfam" id="PF01914">
    <property type="entry name" value="MarC"/>
    <property type="match status" value="1"/>
</dbReference>
<feature type="transmembrane region" description="Helical" evidence="7">
    <location>
        <begin position="6"/>
        <end position="32"/>
    </location>
</feature>
<keyword evidence="6 7" id="KW-0472">Membrane</keyword>
<dbReference type="OrthoDB" id="21094at2"/>
<dbReference type="GO" id="GO:0005886">
    <property type="term" value="C:plasma membrane"/>
    <property type="evidence" value="ECO:0007669"/>
    <property type="project" value="UniProtKB-SubCell"/>
</dbReference>
<evidence type="ECO:0000256" key="7">
    <source>
        <dbReference type="RuleBase" id="RU362048"/>
    </source>
</evidence>
<comment type="similarity">
    <text evidence="2 7">Belongs to the UPF0056 (MarC) family.</text>
</comment>
<organism evidence="8 9">
    <name type="scientific">Ancrocorticia populi</name>
    <dbReference type="NCBI Taxonomy" id="2175228"/>
    <lineage>
        <taxon>Bacteria</taxon>
        <taxon>Bacillati</taxon>
        <taxon>Actinomycetota</taxon>
        <taxon>Actinomycetes</taxon>
        <taxon>Actinomycetales</taxon>
        <taxon>Actinomycetaceae</taxon>
        <taxon>Ancrocorticia</taxon>
    </lineage>
</organism>
<gene>
    <name evidence="8" type="ORF">DD236_04345</name>
</gene>
<evidence type="ECO:0000313" key="9">
    <source>
        <dbReference type="Proteomes" id="UP000245283"/>
    </source>
</evidence>
<feature type="transmembrane region" description="Helical" evidence="7">
    <location>
        <begin position="141"/>
        <end position="160"/>
    </location>
</feature>
<evidence type="ECO:0000256" key="6">
    <source>
        <dbReference type="ARBA" id="ARBA00023136"/>
    </source>
</evidence>
<dbReference type="NCBIfam" id="TIGR00427">
    <property type="entry name" value="NAAT family transporter"/>
    <property type="match status" value="1"/>
</dbReference>
<dbReference type="InterPro" id="IPR002771">
    <property type="entry name" value="Multi_antbiot-R_MarC"/>
</dbReference>
<keyword evidence="4 7" id="KW-0812">Transmembrane</keyword>
<evidence type="ECO:0000256" key="5">
    <source>
        <dbReference type="ARBA" id="ARBA00022989"/>
    </source>
</evidence>
<dbReference type="EMBL" id="QETB01000001">
    <property type="protein sequence ID" value="PWF27614.1"/>
    <property type="molecule type" value="Genomic_DNA"/>
</dbReference>
<accession>A0A2V1KFP7</accession>
<comment type="subcellular location">
    <subcellularLocation>
        <location evidence="1 7">Cell membrane</location>
        <topology evidence="1 7">Multi-pass membrane protein</topology>
    </subcellularLocation>
</comment>
<comment type="caution">
    <text evidence="8">The sequence shown here is derived from an EMBL/GenBank/DDBJ whole genome shotgun (WGS) entry which is preliminary data.</text>
</comment>
<keyword evidence="3" id="KW-1003">Cell membrane</keyword>
<feature type="transmembrane region" description="Helical" evidence="7">
    <location>
        <begin position="44"/>
        <end position="63"/>
    </location>
</feature>
<evidence type="ECO:0000313" key="8">
    <source>
        <dbReference type="EMBL" id="PWF27614.1"/>
    </source>
</evidence>
<proteinExistence type="inferred from homology"/>
<name>A0A2V1KFP7_9ACTO</name>
<dbReference type="PANTHER" id="PTHR33508:SF1">
    <property type="entry name" value="UPF0056 MEMBRANE PROTEIN YHCE"/>
    <property type="match status" value="1"/>
</dbReference>
<sequence>MTGFDGVLFASTFTTLFVIADPFGNLPVFLALTSRMTPRERKRAAWQATLTSLAVLTIFGVFGKYILGFLHISVEAMQLSGGLLLLLVALQLLTGSEQNPGEPGAANVALVPIGVPLLAGPGSIVAVMISAQDAVNGGVGSIVAAIVAVLIVHVVEYVTMRFANPIHRLLGEGGTIFLTRISGMLLAAIAVQLMVNAVLSIIEGM</sequence>
<feature type="transmembrane region" description="Helical" evidence="7">
    <location>
        <begin position="181"/>
        <end position="202"/>
    </location>
</feature>
<comment type="caution">
    <text evidence="7">Lacks conserved residue(s) required for the propagation of feature annotation.</text>
</comment>
<keyword evidence="9" id="KW-1185">Reference proteome</keyword>
<dbReference type="Proteomes" id="UP000245283">
    <property type="component" value="Unassembled WGS sequence"/>
</dbReference>
<feature type="transmembrane region" description="Helical" evidence="7">
    <location>
        <begin position="105"/>
        <end position="129"/>
    </location>
</feature>
<dbReference type="PANTHER" id="PTHR33508">
    <property type="entry name" value="UPF0056 MEMBRANE PROTEIN YHCE"/>
    <property type="match status" value="1"/>
</dbReference>
<evidence type="ECO:0000256" key="4">
    <source>
        <dbReference type="ARBA" id="ARBA00022692"/>
    </source>
</evidence>
<protein>
    <recommendedName>
        <fullName evidence="7">UPF0056 membrane protein</fullName>
    </recommendedName>
</protein>